<dbReference type="AlphaFoldDB" id="A0A1E5SHQ4"/>
<protein>
    <submittedName>
        <fullName evidence="1">Uncharacterized protein</fullName>
    </submittedName>
</protein>
<organism evidence="1 2">
    <name type="scientific">Flavivirga aquatica</name>
    <dbReference type="NCBI Taxonomy" id="1849968"/>
    <lineage>
        <taxon>Bacteria</taxon>
        <taxon>Pseudomonadati</taxon>
        <taxon>Bacteroidota</taxon>
        <taxon>Flavobacteriia</taxon>
        <taxon>Flavobacteriales</taxon>
        <taxon>Flavobacteriaceae</taxon>
        <taxon>Flavivirga</taxon>
    </lineage>
</organism>
<dbReference type="EMBL" id="MDJD01000054">
    <property type="protein sequence ID" value="OEJ98649.1"/>
    <property type="molecule type" value="Genomic_DNA"/>
</dbReference>
<gene>
    <name evidence="1" type="ORF">A8C32_05470</name>
</gene>
<reference evidence="1 2" key="1">
    <citation type="submission" date="2016-05" db="EMBL/GenBank/DDBJ databases">
        <title>Draft Genome Sequence of Algibacter sp. Strain SK-16 Isolated from the Surface Water of Aburatsubo Inlet.</title>
        <authorList>
            <person name="Wong S.-K."/>
            <person name="Yoshizawa S."/>
            <person name="Nakajima Y."/>
            <person name="Ogura Y."/>
            <person name="Tetsuya H."/>
            <person name="Hamasaki K."/>
        </authorList>
    </citation>
    <scope>NUCLEOTIDE SEQUENCE [LARGE SCALE GENOMIC DNA]</scope>
    <source>
        <strain evidence="1 2">SK-16</strain>
    </source>
</reference>
<sequence>MNSINKIGRIITQPKLTADFFSFIDELIFCISIKFINLDMNIACKQNKTHMNVILKNIFDL</sequence>
<proteinExistence type="predicted"/>
<evidence type="ECO:0000313" key="1">
    <source>
        <dbReference type="EMBL" id="OEJ98649.1"/>
    </source>
</evidence>
<accession>A0A1E5SHQ4</accession>
<comment type="caution">
    <text evidence="1">The sequence shown here is derived from an EMBL/GenBank/DDBJ whole genome shotgun (WGS) entry which is preliminary data.</text>
</comment>
<keyword evidence="2" id="KW-1185">Reference proteome</keyword>
<evidence type="ECO:0000313" key="2">
    <source>
        <dbReference type="Proteomes" id="UP000095713"/>
    </source>
</evidence>
<dbReference type="Proteomes" id="UP000095713">
    <property type="component" value="Unassembled WGS sequence"/>
</dbReference>
<name>A0A1E5SHQ4_9FLAO</name>